<evidence type="ECO:0000256" key="2">
    <source>
        <dbReference type="ARBA" id="ARBA00023002"/>
    </source>
</evidence>
<dbReference type="EMBL" id="JABFUD020000004">
    <property type="protein sequence ID" value="KAI5080800.1"/>
    <property type="molecule type" value="Genomic_DNA"/>
</dbReference>
<name>A0A9D4ZPY2_ADICA</name>
<dbReference type="Pfam" id="PF13561">
    <property type="entry name" value="adh_short_C2"/>
    <property type="match status" value="1"/>
</dbReference>
<evidence type="ECO:0000313" key="3">
    <source>
        <dbReference type="EMBL" id="KAI5080800.1"/>
    </source>
</evidence>
<dbReference type="OrthoDB" id="417891at2759"/>
<gene>
    <name evidence="3" type="ORF">GOP47_0003983</name>
</gene>
<dbReference type="AlphaFoldDB" id="A0A9D4ZPY2"/>
<dbReference type="PROSITE" id="PS00061">
    <property type="entry name" value="ADH_SHORT"/>
    <property type="match status" value="1"/>
</dbReference>
<dbReference type="PANTHER" id="PTHR42898:SF6">
    <property type="entry name" value="NADP-DEPENDENT MANNITOL DEHYDROGENASE"/>
    <property type="match status" value="1"/>
</dbReference>
<dbReference type="Proteomes" id="UP000886520">
    <property type="component" value="Chromosome 4"/>
</dbReference>
<evidence type="ECO:0000313" key="4">
    <source>
        <dbReference type="Proteomes" id="UP000886520"/>
    </source>
</evidence>
<comment type="caution">
    <text evidence="3">The sequence shown here is derived from an EMBL/GenBank/DDBJ whole genome shotgun (WGS) entry which is preliminary data.</text>
</comment>
<evidence type="ECO:0008006" key="5">
    <source>
        <dbReference type="Google" id="ProtNLM"/>
    </source>
</evidence>
<protein>
    <recommendedName>
        <fullName evidence="5">Tropinone reductase</fullName>
    </recommendedName>
</protein>
<accession>A0A9D4ZPY2</accession>
<dbReference type="InterPro" id="IPR036291">
    <property type="entry name" value="NAD(P)-bd_dom_sf"/>
</dbReference>
<dbReference type="InterPro" id="IPR045000">
    <property type="entry name" value="TR"/>
</dbReference>
<dbReference type="PRINTS" id="PR00080">
    <property type="entry name" value="SDRFAMILY"/>
</dbReference>
<dbReference type="GO" id="GO:0016491">
    <property type="term" value="F:oxidoreductase activity"/>
    <property type="evidence" value="ECO:0007669"/>
    <property type="project" value="UniProtKB-KW"/>
</dbReference>
<keyword evidence="4" id="KW-1185">Reference proteome</keyword>
<dbReference type="SUPFAM" id="SSF51735">
    <property type="entry name" value="NAD(P)-binding Rossmann-fold domains"/>
    <property type="match status" value="1"/>
</dbReference>
<dbReference type="PANTHER" id="PTHR42898">
    <property type="entry name" value="TROPINONE REDUCTASE"/>
    <property type="match status" value="1"/>
</dbReference>
<dbReference type="FunFam" id="3.40.50.720:FF:000084">
    <property type="entry name" value="Short-chain dehydrogenase reductase"/>
    <property type="match status" value="1"/>
</dbReference>
<keyword evidence="2" id="KW-0560">Oxidoreductase</keyword>
<dbReference type="InterPro" id="IPR020904">
    <property type="entry name" value="Sc_DH/Rdtase_CS"/>
</dbReference>
<keyword evidence="1" id="KW-0521">NADP</keyword>
<reference evidence="3" key="1">
    <citation type="submission" date="2021-01" db="EMBL/GenBank/DDBJ databases">
        <title>Adiantum capillus-veneris genome.</title>
        <authorList>
            <person name="Fang Y."/>
            <person name="Liao Q."/>
        </authorList>
    </citation>
    <scope>NUCLEOTIDE SEQUENCE</scope>
    <source>
        <strain evidence="3">H3</strain>
        <tissue evidence="3">Leaf</tissue>
    </source>
</reference>
<sequence length="276" mass="29347">MEAFSARWSLKGRTALVTCGSRGIGKAIVEELAYFGASVFTCSRVSSHLEECLFEWQQAALQVAGTVCDAGSRQGRLHLIRDVSHHFGGKLDIFVNNVGVIEVKPAIDVTEDDFASTISLNLEAEYHFSQLVHPLLKAAGNGRIVFVSSILGMMTPAFPCSVYAMCKGATNQLTRVLAAEWVKDSILVNAVAPGVIDTESQVAESHSKTTRDIPMERAGSPREAAAAVAFFCLPCSSFCTGQIFIVDGGTTVRPAFAPSKATTVSVPSKGRSASLG</sequence>
<dbReference type="PRINTS" id="PR00081">
    <property type="entry name" value="GDHRDH"/>
</dbReference>
<organism evidence="3 4">
    <name type="scientific">Adiantum capillus-veneris</name>
    <name type="common">Maidenhair fern</name>
    <dbReference type="NCBI Taxonomy" id="13818"/>
    <lineage>
        <taxon>Eukaryota</taxon>
        <taxon>Viridiplantae</taxon>
        <taxon>Streptophyta</taxon>
        <taxon>Embryophyta</taxon>
        <taxon>Tracheophyta</taxon>
        <taxon>Polypodiopsida</taxon>
        <taxon>Polypodiidae</taxon>
        <taxon>Polypodiales</taxon>
        <taxon>Pteridineae</taxon>
        <taxon>Pteridaceae</taxon>
        <taxon>Vittarioideae</taxon>
        <taxon>Adiantum</taxon>
    </lineage>
</organism>
<evidence type="ECO:0000256" key="1">
    <source>
        <dbReference type="ARBA" id="ARBA00022857"/>
    </source>
</evidence>
<dbReference type="InterPro" id="IPR002347">
    <property type="entry name" value="SDR_fam"/>
</dbReference>
<proteinExistence type="predicted"/>
<dbReference type="Gene3D" id="3.40.50.720">
    <property type="entry name" value="NAD(P)-binding Rossmann-like Domain"/>
    <property type="match status" value="1"/>
</dbReference>